<evidence type="ECO:0000256" key="1">
    <source>
        <dbReference type="ARBA" id="ARBA00008889"/>
    </source>
</evidence>
<dbReference type="AlphaFoldDB" id="A0AAU7QRF3"/>
<dbReference type="EMBL" id="CP157893">
    <property type="protein sequence ID" value="XBT18274.1"/>
    <property type="molecule type" value="Genomic_DNA"/>
</dbReference>
<keyword evidence="2" id="KW-0812">Transmembrane</keyword>
<feature type="transmembrane region" description="Helical" evidence="2">
    <location>
        <begin position="136"/>
        <end position="154"/>
    </location>
</feature>
<organism evidence="3">
    <name type="scientific">Candidatus Shikimatogenerans sp. Tser</name>
    <dbReference type="NCBI Taxonomy" id="3158568"/>
    <lineage>
        <taxon>Bacteria</taxon>
        <taxon>Pseudomonadati</taxon>
        <taxon>Bacteroidota</taxon>
        <taxon>Flavobacteriia</taxon>
        <taxon>Flavobacteriales</taxon>
        <taxon>Candidatus Shikimatogenerans</taxon>
    </lineage>
</organism>
<dbReference type="SUPFAM" id="SSF160369">
    <property type="entry name" value="Ribosomal protein L10-like"/>
    <property type="match status" value="1"/>
</dbReference>
<keyword evidence="2" id="KW-1133">Transmembrane helix</keyword>
<proteinExistence type="inferred from homology"/>
<protein>
    <submittedName>
        <fullName evidence="3">Uncharacterized protein</fullName>
    </submittedName>
</protein>
<name>A0AAU7QRF3_9FLAO</name>
<accession>A0AAU7QRF3</accession>
<dbReference type="InterPro" id="IPR043141">
    <property type="entry name" value="Ribosomal_uL10-like_sf"/>
</dbReference>
<comment type="similarity">
    <text evidence="1">Belongs to the universal ribosomal protein uL10 family.</text>
</comment>
<keyword evidence="2" id="KW-0472">Membrane</keyword>
<reference evidence="3" key="1">
    <citation type="submission" date="2024-06" db="EMBL/GenBank/DDBJ databases">
        <title>Diversity, functionality, and evolutionary history of bacterial symbionts in false click beetles (Coleoptera, Throscidae).</title>
        <authorList>
            <person name="Wierz J.C."/>
            <person name="Malm H."/>
            <person name="Kaltenpoth M."/>
            <person name="Engl T."/>
        </authorList>
    </citation>
    <scope>NUCLEOTIDE SEQUENCE</scope>
    <source>
        <strain evidence="3">Tser</strain>
    </source>
</reference>
<sequence>MIYFINIKNIKSNILVKIRKKFYKKKIIMKIIKNSIYKKFINNKKLLKKQIIKDNLTILIYKKKSLDKEKNIKIPLKIISKFIKKYNIIFKIIKAIYIKNKIYYKKKDINLIKKVNNKKHLYTELNKIIYYNIYNFFNYINYYIYNMIIFLFFLKNVKQNSKIS</sequence>
<evidence type="ECO:0000313" key="3">
    <source>
        <dbReference type="EMBL" id="XBT18274.1"/>
    </source>
</evidence>
<gene>
    <name evidence="3" type="ORF">ABNO52_00630</name>
</gene>
<evidence type="ECO:0000256" key="2">
    <source>
        <dbReference type="SAM" id="Phobius"/>
    </source>
</evidence>
<dbReference type="Gene3D" id="3.30.70.1730">
    <property type="match status" value="1"/>
</dbReference>